<evidence type="ECO:0000313" key="2">
    <source>
        <dbReference type="Proteomes" id="UP001148737"/>
    </source>
</evidence>
<dbReference type="EMBL" id="JANAKD010002469">
    <property type="protein sequence ID" value="KAJ3473540.1"/>
    <property type="molecule type" value="Genomic_DNA"/>
</dbReference>
<organism evidence="1 2">
    <name type="scientific">Lecanicillium saksenae</name>
    <dbReference type="NCBI Taxonomy" id="468837"/>
    <lineage>
        <taxon>Eukaryota</taxon>
        <taxon>Fungi</taxon>
        <taxon>Dikarya</taxon>
        <taxon>Ascomycota</taxon>
        <taxon>Pezizomycotina</taxon>
        <taxon>Sordariomycetes</taxon>
        <taxon>Hypocreomycetidae</taxon>
        <taxon>Hypocreales</taxon>
        <taxon>Cordycipitaceae</taxon>
        <taxon>Lecanicillium</taxon>
    </lineage>
</organism>
<comment type="caution">
    <text evidence="1">The sequence shown here is derived from an EMBL/GenBank/DDBJ whole genome shotgun (WGS) entry which is preliminary data.</text>
</comment>
<protein>
    <submittedName>
        <fullName evidence="1">Uncharacterized protein</fullName>
    </submittedName>
</protein>
<gene>
    <name evidence="1" type="ORF">NLG97_g10254</name>
</gene>
<sequence>MVGYAILLSDVPSGVHYFACFLVAAGLYIVVGLPLAWLPNNSPRYGKRTTATGMQLTIGNASGIMSSFIYPIRDAPRYIRGHAVTLAMVATGTLIYGVLWAWYRRENERRATGALGEKHQNLSEDELRELGDESPHYTYTI</sequence>
<keyword evidence="2" id="KW-1185">Reference proteome</keyword>
<dbReference type="Proteomes" id="UP001148737">
    <property type="component" value="Unassembled WGS sequence"/>
</dbReference>
<proteinExistence type="predicted"/>
<accession>A0ACC1QGG2</accession>
<reference evidence="1" key="1">
    <citation type="submission" date="2022-07" db="EMBL/GenBank/DDBJ databases">
        <title>Genome Sequence of Lecanicillium saksenae.</title>
        <authorList>
            <person name="Buettner E."/>
        </authorList>
    </citation>
    <scope>NUCLEOTIDE SEQUENCE</scope>
    <source>
        <strain evidence="1">VT-O1</strain>
    </source>
</reference>
<evidence type="ECO:0000313" key="1">
    <source>
        <dbReference type="EMBL" id="KAJ3473540.1"/>
    </source>
</evidence>
<name>A0ACC1QGG2_9HYPO</name>